<dbReference type="RefSeq" id="WP_057798813.1">
    <property type="nucleotide sequence ID" value="NZ_AZFM01000017.1"/>
</dbReference>
<dbReference type="OrthoDB" id="2329996at2"/>
<comment type="caution">
    <text evidence="2">The sequence shown here is derived from an EMBL/GenBank/DDBJ whole genome shotgun (WGS) entry which is preliminary data.</text>
</comment>
<dbReference type="STRING" id="1423763.FC46_GL000489"/>
<protein>
    <submittedName>
        <fullName evidence="2">Uncharacterized protein</fullName>
    </submittedName>
</protein>
<dbReference type="AlphaFoldDB" id="A0A0R1U938"/>
<gene>
    <name evidence="2" type="ORF">FC46_GL000489</name>
</gene>
<evidence type="ECO:0000313" key="2">
    <source>
        <dbReference type="EMBL" id="KRL89841.1"/>
    </source>
</evidence>
<feature type="coiled-coil region" evidence="1">
    <location>
        <begin position="72"/>
        <end position="148"/>
    </location>
</feature>
<evidence type="ECO:0000256" key="1">
    <source>
        <dbReference type="SAM" id="Coils"/>
    </source>
</evidence>
<reference evidence="2 3" key="1">
    <citation type="journal article" date="2015" name="Genome Announc.">
        <title>Expanding the biotechnology potential of lactobacilli through comparative genomics of 213 strains and associated genera.</title>
        <authorList>
            <person name="Sun Z."/>
            <person name="Harris H.M."/>
            <person name="McCann A."/>
            <person name="Guo C."/>
            <person name="Argimon S."/>
            <person name="Zhang W."/>
            <person name="Yang X."/>
            <person name="Jeffery I.B."/>
            <person name="Cooney J.C."/>
            <person name="Kagawa T.F."/>
            <person name="Liu W."/>
            <person name="Song Y."/>
            <person name="Salvetti E."/>
            <person name="Wrobel A."/>
            <person name="Rasinkangas P."/>
            <person name="Parkhill J."/>
            <person name="Rea M.C."/>
            <person name="O'Sullivan O."/>
            <person name="Ritari J."/>
            <person name="Douillard F.P."/>
            <person name="Paul Ross R."/>
            <person name="Yang R."/>
            <person name="Briner A.E."/>
            <person name="Felis G.E."/>
            <person name="de Vos W.M."/>
            <person name="Barrangou R."/>
            <person name="Klaenhammer T.R."/>
            <person name="Caufield P.W."/>
            <person name="Cui Y."/>
            <person name="Zhang H."/>
            <person name="O'Toole P.W."/>
        </authorList>
    </citation>
    <scope>NUCLEOTIDE SEQUENCE [LARGE SCALE GENOMIC DNA]</scope>
    <source>
        <strain evidence="2 3">DSM 16043</strain>
    </source>
</reference>
<sequence length="152" mass="17429">MAEKKLFVYYYSDPDAGTKELRCHAIYTDIEFKELPWHVHTEKPSEDLSDPVWSNETGGWIEADKTSQGAVLAQQNEQIKSLIKANEDYKQQVSERNQQIDDLQNAIQESNRQNNQLGMQFNVFGTQMTQAMKTVTEAVNKLTEAQKKDGDK</sequence>
<organism evidence="2 3">
    <name type="scientific">Lactobacillus kalixensis DSM 16043</name>
    <dbReference type="NCBI Taxonomy" id="1423763"/>
    <lineage>
        <taxon>Bacteria</taxon>
        <taxon>Bacillati</taxon>
        <taxon>Bacillota</taxon>
        <taxon>Bacilli</taxon>
        <taxon>Lactobacillales</taxon>
        <taxon>Lactobacillaceae</taxon>
        <taxon>Lactobacillus</taxon>
    </lineage>
</organism>
<dbReference type="Proteomes" id="UP000051036">
    <property type="component" value="Unassembled WGS sequence"/>
</dbReference>
<proteinExistence type="predicted"/>
<accession>A0A0R1U938</accession>
<keyword evidence="1" id="KW-0175">Coiled coil</keyword>
<evidence type="ECO:0000313" key="3">
    <source>
        <dbReference type="Proteomes" id="UP000051036"/>
    </source>
</evidence>
<dbReference type="PATRIC" id="fig|1423763.3.peg.493"/>
<keyword evidence="3" id="KW-1185">Reference proteome</keyword>
<dbReference type="EMBL" id="AZFM01000017">
    <property type="protein sequence ID" value="KRL89841.1"/>
    <property type="molecule type" value="Genomic_DNA"/>
</dbReference>
<name>A0A0R1U938_9LACO</name>